<dbReference type="EMBL" id="UINC01184834">
    <property type="protein sequence ID" value="SVD96240.1"/>
    <property type="molecule type" value="Genomic_DNA"/>
</dbReference>
<evidence type="ECO:0008006" key="2">
    <source>
        <dbReference type="Google" id="ProtNLM"/>
    </source>
</evidence>
<reference evidence="1" key="1">
    <citation type="submission" date="2018-05" db="EMBL/GenBank/DDBJ databases">
        <authorList>
            <person name="Lanie J.A."/>
            <person name="Ng W.-L."/>
            <person name="Kazmierczak K.M."/>
            <person name="Andrzejewski T.M."/>
            <person name="Davidsen T.M."/>
            <person name="Wayne K.J."/>
            <person name="Tettelin H."/>
            <person name="Glass J.I."/>
            <person name="Rusch D."/>
            <person name="Podicherti R."/>
            <person name="Tsui H.-C.T."/>
            <person name="Winkler M.E."/>
        </authorList>
    </citation>
    <scope>NUCLEOTIDE SEQUENCE</scope>
</reference>
<accession>A0A382ZLR9</accession>
<sequence length="72" mass="8417">MNQLTTTNKHFTLETSIMEKIFDASGYNFHVLTIDGHKYWIGRELAHAFDYSTPTNMLKTMKKEDVHKKVIV</sequence>
<evidence type="ECO:0000313" key="1">
    <source>
        <dbReference type="EMBL" id="SVD96240.1"/>
    </source>
</evidence>
<protein>
    <recommendedName>
        <fullName evidence="2">Bro-N domain-containing protein</fullName>
    </recommendedName>
</protein>
<dbReference type="AlphaFoldDB" id="A0A382ZLR9"/>
<proteinExistence type="predicted"/>
<feature type="non-terminal residue" evidence="1">
    <location>
        <position position="72"/>
    </location>
</feature>
<organism evidence="1">
    <name type="scientific">marine metagenome</name>
    <dbReference type="NCBI Taxonomy" id="408172"/>
    <lineage>
        <taxon>unclassified sequences</taxon>
        <taxon>metagenomes</taxon>
        <taxon>ecological metagenomes</taxon>
    </lineage>
</organism>
<name>A0A382ZLR9_9ZZZZ</name>
<gene>
    <name evidence="1" type="ORF">METZ01_LOCUS449094</name>
</gene>